<evidence type="ECO:0000256" key="3">
    <source>
        <dbReference type="ARBA" id="ARBA00004857"/>
    </source>
</evidence>
<dbReference type="InterPro" id="IPR001585">
    <property type="entry name" value="TAL/FSA"/>
</dbReference>
<dbReference type="Gene3D" id="3.20.20.70">
    <property type="entry name" value="Aldolase class I"/>
    <property type="match status" value="1"/>
</dbReference>
<evidence type="ECO:0000256" key="5">
    <source>
        <dbReference type="ARBA" id="ARBA00008754"/>
    </source>
</evidence>
<proteinExistence type="inferred from homology"/>
<dbReference type="PANTHER" id="PTHR10683">
    <property type="entry name" value="TRANSALDOLASE"/>
    <property type="match status" value="1"/>
</dbReference>
<dbReference type="SUPFAM" id="SSF53697">
    <property type="entry name" value="SIS domain"/>
    <property type="match status" value="1"/>
</dbReference>
<evidence type="ECO:0000256" key="14">
    <source>
        <dbReference type="RuleBase" id="RU000612"/>
    </source>
</evidence>
<sequence length="1096" mass="120477">MRIAIGSDHAGFELKEDVKAFLIKEKHEVLDVGTYSKDPVDYPDYAEAIGAALREYRAERGILLCGSGVGASMAANRIHGIRAGLCHDTYSAHQGVEHDDMNVLVLGGRVVGIELARELIRSFLNASFTGEGRHLRRLAKMTALENRVRALQVFGQSVWLDYIRRSLITSGELRRMIDDDGLRGVASNPAIFEKAVTGSADYREIFDTPEARVQDAKTLYEKIAVRDIQDAADALHPVYEEALSRDGYVSLEVSPFLAHDTVGTLDEARRLWQAVERDNLMIKIPATTEGIPAIHQLISEGINVNATLLFSQEAYEQVAEAYIAGLEKFAARGGDLKRVGSVASFFISRIDTAIDTLIEARLQAPSHAKEERFLRGLTGKAAIANAKLTYQRYRELFSGQRWQALAGQGAQTQRLLWASTSTKNPNYRDVVYVEELIGPETVNTIPPATLGAFRDHGRLRASLTEDIESAYDTMTTLAEAGISMKDVADKLLDEGVKLFSDAFGKLLKALEKQSREAGAGKINRLTYILPKTFASVVKNSLREWHAQGKVRKLWGRDASLWTGKDESQWLGWLGITNDQLAHIQRLIQITEVARSAGFSHVLLLGMGGSSLCSEVMKLTFGTISGFPELSVLDSTDPAQVKAFEGKVDLKNTLFIVSSKSGSTIEPNILKQYFFDRMTQLVGVKEAGCHFIAITDPGSRMQQIAESDGFRYVFFGWANIGGRYSALSDFGLVPAAILGMDVVKFLDRTDEMVCACMPSVPAEENPGVILGTILGVAANQFGHDKMTIITSPGIYGLGAWLEQMVAESTGKEGRGLIPIDREAPGKPDVYGHDRIFVYLRMLSAPDSAQDQLVDELGQAGHPVVRIEVDDPYDLGEEFFRWEIATAVAGSILGINPFDQPDVEVSKIMTRKLTAEYERNGMVPPETPFFTGEGIKLYTDEKNTAALIPMMKDHRTLSGYLREHLNRLGVGDYFAILAYIEMNETHERALQAIRQGVRDARRVATCLQFGPRFLHSTGQAYKGGPNTGVFLQITCDDAVDLPVPGQKYTFGVVKAAQARCDFQVLLERDRRALRAHLGADVGAGLATLQKAVAAALLS</sequence>
<keyword evidence="16" id="KW-1185">Reference proteome</keyword>
<evidence type="ECO:0000256" key="12">
    <source>
        <dbReference type="ARBA" id="ARBA00048810"/>
    </source>
</evidence>
<dbReference type="PRINTS" id="PR00662">
    <property type="entry name" value="G6PISOMERASE"/>
</dbReference>
<dbReference type="Gene3D" id="3.40.50.10490">
    <property type="entry name" value="Glucose-6-phosphate isomerase like protein, domain 1"/>
    <property type="match status" value="3"/>
</dbReference>
<dbReference type="GO" id="GO:0016853">
    <property type="term" value="F:isomerase activity"/>
    <property type="evidence" value="ECO:0007669"/>
    <property type="project" value="UniProtKB-KW"/>
</dbReference>
<dbReference type="Pfam" id="PF02502">
    <property type="entry name" value="LacAB_rpiB"/>
    <property type="match status" value="1"/>
</dbReference>
<dbReference type="Gene3D" id="3.40.1400.10">
    <property type="entry name" value="Sugar-phosphate isomerase, RpiB/LacA/LacB"/>
    <property type="match status" value="1"/>
</dbReference>
<dbReference type="NCBIfam" id="NF007080">
    <property type="entry name" value="PRK09533.1"/>
    <property type="match status" value="1"/>
</dbReference>
<dbReference type="InterPro" id="IPR001672">
    <property type="entry name" value="G6P_Isomerase"/>
</dbReference>
<evidence type="ECO:0000256" key="4">
    <source>
        <dbReference type="ARBA" id="ARBA00008426"/>
    </source>
</evidence>
<dbReference type="HAMAP" id="MF_00493">
    <property type="entry name" value="Transaldolase_2"/>
    <property type="match status" value="1"/>
</dbReference>
<dbReference type="NCBIfam" id="NF004051">
    <property type="entry name" value="PRK05571.1"/>
    <property type="match status" value="1"/>
</dbReference>
<organism evidence="15 16">
    <name type="scientific">Candidatus Brocadia sinica JPN1</name>
    <dbReference type="NCBI Taxonomy" id="1197129"/>
    <lineage>
        <taxon>Bacteria</taxon>
        <taxon>Pseudomonadati</taxon>
        <taxon>Planctomycetota</taxon>
        <taxon>Candidatus Brocadiia</taxon>
        <taxon>Candidatus Brocadiales</taxon>
        <taxon>Candidatus Brocadiaceae</taxon>
        <taxon>Candidatus Brocadia</taxon>
    </lineage>
</organism>
<dbReference type="Pfam" id="PF00923">
    <property type="entry name" value="TAL_FSA"/>
    <property type="match status" value="1"/>
</dbReference>
<dbReference type="InterPro" id="IPR004732">
    <property type="entry name" value="Transaldolase_2"/>
</dbReference>
<dbReference type="NCBIfam" id="TIGR01120">
    <property type="entry name" value="rpiB"/>
    <property type="match status" value="1"/>
</dbReference>
<dbReference type="RefSeq" id="WP_082059097.1">
    <property type="nucleotide sequence ID" value="NZ_BAFN01000001.1"/>
</dbReference>
<comment type="caution">
    <text evidence="15">The sequence shown here is derived from an EMBL/GenBank/DDBJ whole genome shotgun (WGS) entry which is preliminary data.</text>
</comment>
<dbReference type="Proteomes" id="UP000032309">
    <property type="component" value="Unassembled WGS sequence"/>
</dbReference>
<evidence type="ECO:0000256" key="11">
    <source>
        <dbReference type="ARBA" id="ARBA00023270"/>
    </source>
</evidence>
<dbReference type="SUPFAM" id="SSF89623">
    <property type="entry name" value="Ribose/Galactose isomerase RpiB/AlsB"/>
    <property type="match status" value="1"/>
</dbReference>
<dbReference type="NCBIfam" id="TIGR00876">
    <property type="entry name" value="tal_mycobact"/>
    <property type="match status" value="1"/>
</dbReference>
<evidence type="ECO:0000256" key="7">
    <source>
        <dbReference type="ARBA" id="ARBA00022490"/>
    </source>
</evidence>
<name>A0ABQ0JW71_9BACT</name>
<dbReference type="Pfam" id="PF00342">
    <property type="entry name" value="PGI"/>
    <property type="match status" value="1"/>
</dbReference>
<keyword evidence="14" id="KW-0312">Gluconeogenesis</keyword>
<dbReference type="EMBL" id="BAFN01000001">
    <property type="protein sequence ID" value="GAN33024.1"/>
    <property type="molecule type" value="Genomic_DNA"/>
</dbReference>
<dbReference type="NCBIfam" id="TIGR00689">
    <property type="entry name" value="rpiB_lacA_lacB"/>
    <property type="match status" value="1"/>
</dbReference>
<dbReference type="InterPro" id="IPR003500">
    <property type="entry name" value="RpiB_LacA_LacB"/>
</dbReference>
<evidence type="ECO:0000256" key="13">
    <source>
        <dbReference type="HAMAP-Rule" id="MF_00493"/>
    </source>
</evidence>
<dbReference type="InterPro" id="IPR013785">
    <property type="entry name" value="Aldolase_TIM"/>
</dbReference>
<comment type="similarity">
    <text evidence="14">Belongs to the GPI family.</text>
</comment>
<evidence type="ECO:0000256" key="8">
    <source>
        <dbReference type="ARBA" id="ARBA00022679"/>
    </source>
</evidence>
<dbReference type="InterPro" id="IPR046348">
    <property type="entry name" value="SIS_dom_sf"/>
</dbReference>
<comment type="pathway">
    <text evidence="3 13">Carbohydrate degradation; pentose phosphate pathway; D-glyceraldehyde 3-phosphate and beta-D-fructose 6-phosphate from D-ribose 5-phosphate and D-xylulose 5-phosphate (non-oxidative stage): step 2/3.</text>
</comment>
<comment type="catalytic activity">
    <reaction evidence="12 13">
        <text>D-sedoheptulose 7-phosphate + D-glyceraldehyde 3-phosphate = D-erythrose 4-phosphate + beta-D-fructose 6-phosphate</text>
        <dbReference type="Rhea" id="RHEA:17053"/>
        <dbReference type="ChEBI" id="CHEBI:16897"/>
        <dbReference type="ChEBI" id="CHEBI:57483"/>
        <dbReference type="ChEBI" id="CHEBI:57634"/>
        <dbReference type="ChEBI" id="CHEBI:59776"/>
        <dbReference type="EC" id="2.2.1.2"/>
    </reaction>
</comment>
<dbReference type="PROSITE" id="PS00958">
    <property type="entry name" value="TRANSALDOLASE_2"/>
    <property type="match status" value="1"/>
</dbReference>
<dbReference type="EC" id="2.2.1.2" evidence="6 13"/>
<evidence type="ECO:0000256" key="1">
    <source>
        <dbReference type="ARBA" id="ARBA00003518"/>
    </source>
</evidence>
<evidence type="ECO:0000256" key="2">
    <source>
        <dbReference type="ARBA" id="ARBA00004496"/>
    </source>
</evidence>
<keyword evidence="14" id="KW-0324">Glycolysis</keyword>
<keyword evidence="7 13" id="KW-0963">Cytoplasm</keyword>
<comment type="pathway">
    <text evidence="14">Carbohydrate degradation; glycolysis; D-glyceraldehyde 3-phosphate and glycerone phosphate from D-glucose: step 2/4.</text>
</comment>
<comment type="similarity">
    <text evidence="5">Belongs to the LacAB/RpiB family.</text>
</comment>
<dbReference type="CDD" id="cd00955">
    <property type="entry name" value="Transaldolase_like"/>
    <property type="match status" value="1"/>
</dbReference>
<dbReference type="NCBIfam" id="NF002881">
    <property type="entry name" value="PRK03343.1"/>
    <property type="match status" value="1"/>
</dbReference>
<keyword evidence="9 13" id="KW-0570">Pentose shunt</keyword>
<dbReference type="InterPro" id="IPR004785">
    <property type="entry name" value="RpiB"/>
</dbReference>
<dbReference type="SUPFAM" id="SSF51569">
    <property type="entry name" value="Aldolase"/>
    <property type="match status" value="1"/>
</dbReference>
<reference evidence="16" key="1">
    <citation type="journal article" date="2015" name="Genome Announc.">
        <title>Draft Genome Sequence of an Anaerobic Ammonium-Oxidizing Bacterium, "Candidatus Brocadia sinica".</title>
        <authorList>
            <person name="Oshiki M."/>
            <person name="Shinyako-Hata K."/>
            <person name="Satoh H."/>
            <person name="Okabe S."/>
        </authorList>
    </citation>
    <scope>NUCLEOTIDE SEQUENCE [LARGE SCALE GENOMIC DNA]</scope>
    <source>
        <strain evidence="16">JPN1</strain>
    </source>
</reference>
<comment type="subcellular location">
    <subcellularLocation>
        <location evidence="2 13">Cytoplasm</location>
    </subcellularLocation>
</comment>
<dbReference type="PROSITE" id="PS51463">
    <property type="entry name" value="P_GLUCOSE_ISOMERASE_3"/>
    <property type="match status" value="1"/>
</dbReference>
<protein>
    <recommendedName>
        <fullName evidence="6 13">Transaldolase</fullName>
        <ecNumber evidence="6 13">2.2.1.2</ecNumber>
    </recommendedName>
</protein>
<gene>
    <name evidence="13" type="primary">tal</name>
    <name evidence="15" type="ORF">BROSI_A1541</name>
</gene>
<accession>A0ABQ0JW71</accession>
<dbReference type="PANTHER" id="PTHR10683:SF31">
    <property type="entry name" value="TRANSALDOLASE"/>
    <property type="match status" value="1"/>
</dbReference>
<feature type="active site" description="Schiff-base intermediate with substrate" evidence="13">
    <location>
        <position position="283"/>
    </location>
</feature>
<comment type="catalytic activity">
    <reaction evidence="14">
        <text>alpha-D-glucose 6-phosphate = beta-D-fructose 6-phosphate</text>
        <dbReference type="Rhea" id="RHEA:11816"/>
        <dbReference type="ChEBI" id="CHEBI:57634"/>
        <dbReference type="ChEBI" id="CHEBI:58225"/>
        <dbReference type="EC" id="5.3.1.9"/>
    </reaction>
</comment>
<dbReference type="InterPro" id="IPR018225">
    <property type="entry name" value="Transaldolase_AS"/>
</dbReference>
<evidence type="ECO:0000256" key="9">
    <source>
        <dbReference type="ARBA" id="ARBA00023126"/>
    </source>
</evidence>
<evidence type="ECO:0000256" key="6">
    <source>
        <dbReference type="ARBA" id="ARBA00013151"/>
    </source>
</evidence>
<keyword evidence="8 13" id="KW-0808">Transferase</keyword>
<keyword evidence="11 13" id="KW-0704">Schiff base</keyword>
<dbReference type="InterPro" id="IPR036569">
    <property type="entry name" value="RpiB_LacA_LacB_sf"/>
</dbReference>
<evidence type="ECO:0000313" key="16">
    <source>
        <dbReference type="Proteomes" id="UP000032309"/>
    </source>
</evidence>
<evidence type="ECO:0000313" key="15">
    <source>
        <dbReference type="EMBL" id="GAN33024.1"/>
    </source>
</evidence>
<comment type="function">
    <text evidence="1 13">Transaldolase is important for the balance of metabolites in the pentose-phosphate pathway.</text>
</comment>
<comment type="similarity">
    <text evidence="4 13">Belongs to the transaldolase family. Type 2 subfamily.</text>
</comment>
<keyword evidence="10 14" id="KW-0413">Isomerase</keyword>
<evidence type="ECO:0000256" key="10">
    <source>
        <dbReference type="ARBA" id="ARBA00023235"/>
    </source>
</evidence>